<feature type="signal peptide" evidence="1">
    <location>
        <begin position="1"/>
        <end position="21"/>
    </location>
</feature>
<keyword evidence="1" id="KW-0732">Signal</keyword>
<proteinExistence type="predicted"/>
<sequence length="193" mass="22554">MLKFTLFATFYLSIISSTIYGYVFPCLDECHCDTDDEVIYCHNGRRTTLELPKDRLRGFVVIGLTNNAIEKLPNENSILELFPDLLAIDVEGNARFDCESLKGYKEIKIYSDCNGTEPLVKRNQSPPNIEESTDTCDFQCQVNKHYRILYNYMVKLWKMLKTKYDDIDKEKIIKDVKNFFVNISRKIDELSMK</sequence>
<evidence type="ECO:0000313" key="2">
    <source>
        <dbReference type="EMBL" id="CAG9537355.1"/>
    </source>
</evidence>
<dbReference type="PANTHER" id="PTHR39385">
    <property type="entry name" value="PROTEIN CBG20422"/>
    <property type="match status" value="1"/>
</dbReference>
<reference evidence="2" key="1">
    <citation type="submission" date="2021-09" db="EMBL/GenBank/DDBJ databases">
        <authorList>
            <consortium name="Pathogen Informatics"/>
        </authorList>
    </citation>
    <scope>NUCLEOTIDE SEQUENCE</scope>
</reference>
<organism evidence="2 3">
    <name type="scientific">Cercopithifilaria johnstoni</name>
    <dbReference type="NCBI Taxonomy" id="2874296"/>
    <lineage>
        <taxon>Eukaryota</taxon>
        <taxon>Metazoa</taxon>
        <taxon>Ecdysozoa</taxon>
        <taxon>Nematoda</taxon>
        <taxon>Chromadorea</taxon>
        <taxon>Rhabditida</taxon>
        <taxon>Spirurina</taxon>
        <taxon>Spiruromorpha</taxon>
        <taxon>Filarioidea</taxon>
        <taxon>Onchocercidae</taxon>
        <taxon>Cercopithifilaria</taxon>
    </lineage>
</organism>
<evidence type="ECO:0000256" key="1">
    <source>
        <dbReference type="SAM" id="SignalP"/>
    </source>
</evidence>
<keyword evidence="3" id="KW-1185">Reference proteome</keyword>
<dbReference type="EMBL" id="CAKAEH010001537">
    <property type="protein sequence ID" value="CAG9537355.1"/>
    <property type="molecule type" value="Genomic_DNA"/>
</dbReference>
<dbReference type="Proteomes" id="UP000746747">
    <property type="component" value="Unassembled WGS sequence"/>
</dbReference>
<feature type="chain" id="PRO_5035269437" evidence="1">
    <location>
        <begin position="22"/>
        <end position="193"/>
    </location>
</feature>
<protein>
    <submittedName>
        <fullName evidence="2">Uncharacterized protein</fullName>
    </submittedName>
</protein>
<dbReference type="Gene3D" id="3.80.10.10">
    <property type="entry name" value="Ribonuclease Inhibitor"/>
    <property type="match status" value="1"/>
</dbReference>
<name>A0A8J2M996_9BILA</name>
<evidence type="ECO:0000313" key="3">
    <source>
        <dbReference type="Proteomes" id="UP000746747"/>
    </source>
</evidence>
<dbReference type="PANTHER" id="PTHR39385:SF2">
    <property type="entry name" value="SLIT-LIKE 3 PROTEIN"/>
    <property type="match status" value="1"/>
</dbReference>
<gene>
    <name evidence="2" type="ORF">CJOHNSTONI_LOCUS7179</name>
</gene>
<dbReference type="OrthoDB" id="5834526at2759"/>
<accession>A0A8J2M996</accession>
<comment type="caution">
    <text evidence="2">The sequence shown here is derived from an EMBL/GenBank/DDBJ whole genome shotgun (WGS) entry which is preliminary data.</text>
</comment>
<dbReference type="AlphaFoldDB" id="A0A8J2M996"/>
<dbReference type="InterPro" id="IPR032675">
    <property type="entry name" value="LRR_dom_sf"/>
</dbReference>